<dbReference type="Proteomes" id="UP000243207">
    <property type="component" value="Chromosome I"/>
</dbReference>
<reference evidence="4" key="1">
    <citation type="submission" date="2016-10" db="EMBL/GenBank/DDBJ databases">
        <authorList>
            <person name="Varghese N."/>
            <person name="Submissions S."/>
        </authorList>
    </citation>
    <scope>NUCLEOTIDE SEQUENCE [LARGE SCALE GENOMIC DNA]</scope>
    <source>
        <strain evidence="4">NRRL B-51270</strain>
    </source>
</reference>
<dbReference type="Gene3D" id="1.20.1260.10">
    <property type="match status" value="1"/>
</dbReference>
<feature type="domain" description="Ferritin/DPS" evidence="2">
    <location>
        <begin position="118"/>
        <end position="234"/>
    </location>
</feature>
<evidence type="ECO:0000256" key="1">
    <source>
        <dbReference type="SAM" id="MobiDB-lite"/>
    </source>
</evidence>
<dbReference type="Pfam" id="PF00210">
    <property type="entry name" value="Ferritin"/>
    <property type="match status" value="1"/>
</dbReference>
<keyword evidence="4" id="KW-1185">Reference proteome</keyword>
<dbReference type="CDD" id="cd00657">
    <property type="entry name" value="Ferritin_like"/>
    <property type="match status" value="1"/>
</dbReference>
<sequence length="241" mass="26028">MTNAGSKMGHNLTGAQMSPKDTERQLDALKHFPPDVPGNASQLLIARKEVTGNAGRIGSVPVPGSAKGMLKSTFEKLMGKNPEVLINKLGERLAYERTGVRLYEATLAKVQGAEKVDQGLVTTLQQIRNDEEEHFQLLVSALEKLGADPTAMTPDADVSGVIALGVMQVLTDPRTDIPQSLNALLTVELADNAAWELLIELAEQAHQKDIAANFKKALAQEERHLATIKGLLRDHLKSALS</sequence>
<organism evidence="3 4">
    <name type="scientific">Halopseudomonas xinjiangensis</name>
    <dbReference type="NCBI Taxonomy" id="487184"/>
    <lineage>
        <taxon>Bacteria</taxon>
        <taxon>Pseudomonadati</taxon>
        <taxon>Pseudomonadota</taxon>
        <taxon>Gammaproteobacteria</taxon>
        <taxon>Pseudomonadales</taxon>
        <taxon>Pseudomonadaceae</taxon>
        <taxon>Halopseudomonas</taxon>
    </lineage>
</organism>
<gene>
    <name evidence="3" type="ORF">SAMN05216421_2047</name>
</gene>
<dbReference type="SUPFAM" id="SSF47240">
    <property type="entry name" value="Ferritin-like"/>
    <property type="match status" value="1"/>
</dbReference>
<feature type="region of interest" description="Disordered" evidence="1">
    <location>
        <begin position="1"/>
        <end position="22"/>
    </location>
</feature>
<proteinExistence type="predicted"/>
<evidence type="ECO:0000313" key="3">
    <source>
        <dbReference type="EMBL" id="SDS71551.1"/>
    </source>
</evidence>
<dbReference type="InterPro" id="IPR009078">
    <property type="entry name" value="Ferritin-like_SF"/>
</dbReference>
<evidence type="ECO:0000259" key="2">
    <source>
        <dbReference type="Pfam" id="PF00210"/>
    </source>
</evidence>
<dbReference type="RefSeq" id="WP_093394097.1">
    <property type="nucleotide sequence ID" value="NZ_LT629736.1"/>
</dbReference>
<protein>
    <submittedName>
        <fullName evidence="3">Rubrerythrin</fullName>
    </submittedName>
</protein>
<dbReference type="EMBL" id="LT629736">
    <property type="protein sequence ID" value="SDS71551.1"/>
    <property type="molecule type" value="Genomic_DNA"/>
</dbReference>
<accession>A0A1H1UGY5</accession>
<dbReference type="AlphaFoldDB" id="A0A1H1UGY5"/>
<name>A0A1H1UGY5_9GAMM</name>
<dbReference type="InterPro" id="IPR008331">
    <property type="entry name" value="Ferritin_DPS_dom"/>
</dbReference>
<dbReference type="InterPro" id="IPR012347">
    <property type="entry name" value="Ferritin-like"/>
</dbReference>
<dbReference type="STRING" id="487184.SAMN05216421_2047"/>
<evidence type="ECO:0000313" key="4">
    <source>
        <dbReference type="Proteomes" id="UP000243207"/>
    </source>
</evidence>
<dbReference type="OrthoDB" id="5291582at2"/>
<dbReference type="GO" id="GO:0008199">
    <property type="term" value="F:ferric iron binding"/>
    <property type="evidence" value="ECO:0007669"/>
    <property type="project" value="InterPro"/>
</dbReference>